<feature type="chain" id="PRO_5040495484" evidence="2">
    <location>
        <begin position="21"/>
        <end position="1015"/>
    </location>
</feature>
<evidence type="ECO:0000256" key="1">
    <source>
        <dbReference type="SAM" id="MobiDB-lite"/>
    </source>
</evidence>
<proteinExistence type="predicted"/>
<feature type="region of interest" description="Disordered" evidence="1">
    <location>
        <begin position="767"/>
        <end position="997"/>
    </location>
</feature>
<dbReference type="OrthoDB" id="6784104at2759"/>
<organism evidence="3 4">
    <name type="scientific">Phyllotreta striolata</name>
    <name type="common">Striped flea beetle</name>
    <name type="synonym">Crioceris striolata</name>
    <dbReference type="NCBI Taxonomy" id="444603"/>
    <lineage>
        <taxon>Eukaryota</taxon>
        <taxon>Metazoa</taxon>
        <taxon>Ecdysozoa</taxon>
        <taxon>Arthropoda</taxon>
        <taxon>Hexapoda</taxon>
        <taxon>Insecta</taxon>
        <taxon>Pterygota</taxon>
        <taxon>Neoptera</taxon>
        <taxon>Endopterygota</taxon>
        <taxon>Coleoptera</taxon>
        <taxon>Polyphaga</taxon>
        <taxon>Cucujiformia</taxon>
        <taxon>Chrysomeloidea</taxon>
        <taxon>Chrysomelidae</taxon>
        <taxon>Galerucinae</taxon>
        <taxon>Alticini</taxon>
        <taxon>Phyllotreta</taxon>
    </lineage>
</organism>
<feature type="region of interest" description="Disordered" evidence="1">
    <location>
        <begin position="586"/>
        <end position="623"/>
    </location>
</feature>
<keyword evidence="2" id="KW-0732">Signal</keyword>
<reference evidence="3" key="1">
    <citation type="submission" date="2022-01" db="EMBL/GenBank/DDBJ databases">
        <authorList>
            <person name="King R."/>
        </authorList>
    </citation>
    <scope>NUCLEOTIDE SEQUENCE</scope>
</reference>
<feature type="compositionally biased region" description="Polar residues" evidence="1">
    <location>
        <begin position="254"/>
        <end position="282"/>
    </location>
</feature>
<feature type="compositionally biased region" description="Basic residues" evidence="1">
    <location>
        <begin position="329"/>
        <end position="341"/>
    </location>
</feature>
<dbReference type="Proteomes" id="UP001153712">
    <property type="component" value="Chromosome 5"/>
</dbReference>
<feature type="region of interest" description="Disordered" evidence="1">
    <location>
        <begin position="474"/>
        <end position="493"/>
    </location>
</feature>
<name>A0A9N9XPC4_PHYSR</name>
<sequence>MGTFTPLALLILALQTPVNPFVLQRVCPANNNNVCHYYENPSFVALRAPLVQSRSPFFFADNPPNAEHIMRNINYGYLDLDKPIASMRDFVEMDSEEIGRRREPKAYYVEEKPVPWRMEDVQAYGGGPQVLPDVVISPEGPQAPAGQAQMLTEAEKQMGMSVVEDPPAQARDDIIQQDKLLTYEADDMGDVEIDERYLNEPTNQRYQPPSVVYNKIVKEQEKEVPREYLEQYYRHILVPQASNSNEDKPEKTPDNPSEDVQNFEETTTSPREFFNTLNTSPSAVELIETTAKSSGTPSPVESSTNGQFIQTAEPGKKKIAAEESSGNKGNKKSKRKMNKKGKREEARKDIVNRAGDIDNFLDVAVAKTPTNHKTKMLIAFLTLYLLATAHARPDIIRLEQPDAVELLPAAAQPELEGLRDALAERAQPEELNRKKKQVTTFCVEIRPSNHRPFQVCDPYGAKEQHHQNVVSIKPHHSEDFGGQSHSKSDYSEPIKTYPPSENSVNFQPNHGGNFPEVQNLGPARAAEEDPIENELDTNAAAHAAVDQAKIEVPAETRSAFPDDDEKTEEKKSIPATEIPVIPDKPVQLPEVPKEEPEVGKAVQPDEEPLKVPAESNPAVRTPNQPYGHKPNYNHGGGHHTQYIPVSPTHNQHHSGLVITCQPNLAGYAHGMPYYPGQDGYNKGGQANFRAAAPTGKQYRPYEYGYGGYGGYGYGGYKPQAHMYHGPVHHVPMHHAHMKEEHWKPMRNTFDFSHSGPMPPFSGNHHMPGEFEHHGEEFHERSSDKTDQTEQILDPKEQHTLDKMEDISKQRLGDSWVPDGMEEVHDDGQASGRREASENLDSAPIQPNPEGINKEPSEVRDAEGFQAQGANAEPQSPLHYDGDFEPKGNQGRNAMYDDAPEGGRWRSAGYDVPSHDPAKESSQGAEAAREAGSWRSSNDEAGPNEGSRDAEGGSWRSAGSDLPAGEGNYHEEEAKGKFRNAGEVAPLPEKDLPKGYNPNMRYSGDGIWFDNKVIEQ</sequence>
<evidence type="ECO:0000313" key="3">
    <source>
        <dbReference type="EMBL" id="CAG9862064.1"/>
    </source>
</evidence>
<feature type="compositionally biased region" description="Polar residues" evidence="1">
    <location>
        <begin position="290"/>
        <end position="310"/>
    </location>
</feature>
<feature type="compositionally biased region" description="Basic and acidic residues" evidence="1">
    <location>
        <begin position="821"/>
        <end position="836"/>
    </location>
</feature>
<evidence type="ECO:0000256" key="2">
    <source>
        <dbReference type="SAM" id="SignalP"/>
    </source>
</evidence>
<gene>
    <name evidence="3" type="ORF">PHYEVI_LOCUS8387</name>
</gene>
<feature type="compositionally biased region" description="Basic and acidic residues" evidence="1">
    <location>
        <begin position="851"/>
        <end position="862"/>
    </location>
</feature>
<feature type="signal peptide" evidence="2">
    <location>
        <begin position="1"/>
        <end position="20"/>
    </location>
</feature>
<feature type="region of interest" description="Disordered" evidence="1">
    <location>
        <begin position="238"/>
        <end position="346"/>
    </location>
</feature>
<evidence type="ECO:0000313" key="4">
    <source>
        <dbReference type="Proteomes" id="UP001153712"/>
    </source>
</evidence>
<protein>
    <submittedName>
        <fullName evidence="3">Uncharacterized protein</fullName>
    </submittedName>
</protein>
<feature type="compositionally biased region" description="Basic and acidic residues" evidence="1">
    <location>
        <begin position="767"/>
        <end position="811"/>
    </location>
</feature>
<keyword evidence="4" id="KW-1185">Reference proteome</keyword>
<dbReference type="AlphaFoldDB" id="A0A9N9XPC4"/>
<dbReference type="EMBL" id="OU900098">
    <property type="protein sequence ID" value="CAG9862064.1"/>
    <property type="molecule type" value="Genomic_DNA"/>
</dbReference>
<accession>A0A9N9XPC4</accession>